<protein>
    <submittedName>
        <fullName evidence="1">Uncharacterized protein</fullName>
    </submittedName>
</protein>
<keyword evidence="2" id="KW-1185">Reference proteome</keyword>
<evidence type="ECO:0000313" key="2">
    <source>
        <dbReference type="Proteomes" id="UP001062846"/>
    </source>
</evidence>
<reference evidence="1" key="1">
    <citation type="submission" date="2022-02" db="EMBL/GenBank/DDBJ databases">
        <title>Plant Genome Project.</title>
        <authorList>
            <person name="Zhang R.-G."/>
        </authorList>
    </citation>
    <scope>NUCLEOTIDE SEQUENCE</scope>
    <source>
        <strain evidence="1">AT1</strain>
    </source>
</reference>
<sequence length="120" mass="13614">MVSVSLQGSSSPFASAQVSVCEGMESMDSHTAEASVPWRRLSCTISFAALCSCYYGFHVLSAPVHQTHRYYWIGVLDNYCKKWNAFFRCLYLVAKLSFQVEARQSHPRRPTLQYMSKSCP</sequence>
<dbReference type="Proteomes" id="UP001062846">
    <property type="component" value="Chromosome 13"/>
</dbReference>
<gene>
    <name evidence="1" type="ORF">RHMOL_Rhmol13G0137100</name>
</gene>
<proteinExistence type="predicted"/>
<organism evidence="1 2">
    <name type="scientific">Rhododendron molle</name>
    <name type="common">Chinese azalea</name>
    <name type="synonym">Azalea mollis</name>
    <dbReference type="NCBI Taxonomy" id="49168"/>
    <lineage>
        <taxon>Eukaryota</taxon>
        <taxon>Viridiplantae</taxon>
        <taxon>Streptophyta</taxon>
        <taxon>Embryophyta</taxon>
        <taxon>Tracheophyta</taxon>
        <taxon>Spermatophyta</taxon>
        <taxon>Magnoliopsida</taxon>
        <taxon>eudicotyledons</taxon>
        <taxon>Gunneridae</taxon>
        <taxon>Pentapetalae</taxon>
        <taxon>asterids</taxon>
        <taxon>Ericales</taxon>
        <taxon>Ericaceae</taxon>
        <taxon>Ericoideae</taxon>
        <taxon>Rhodoreae</taxon>
        <taxon>Rhododendron</taxon>
    </lineage>
</organism>
<dbReference type="EMBL" id="CM046400">
    <property type="protein sequence ID" value="KAI8524266.1"/>
    <property type="molecule type" value="Genomic_DNA"/>
</dbReference>
<name>A0ACC0L6X1_RHOML</name>
<evidence type="ECO:0000313" key="1">
    <source>
        <dbReference type="EMBL" id="KAI8524266.1"/>
    </source>
</evidence>
<comment type="caution">
    <text evidence="1">The sequence shown here is derived from an EMBL/GenBank/DDBJ whole genome shotgun (WGS) entry which is preliminary data.</text>
</comment>
<accession>A0ACC0L6X1</accession>